<dbReference type="CTD" id="6752403"/>
<dbReference type="Pfam" id="PF09451">
    <property type="entry name" value="ATG27"/>
    <property type="match status" value="1"/>
</dbReference>
<dbReference type="GO" id="GO:0005802">
    <property type="term" value="C:trans-Golgi network"/>
    <property type="evidence" value="ECO:0000318"/>
    <property type="project" value="GO_Central"/>
</dbReference>
<dbReference type="InterPro" id="IPR009011">
    <property type="entry name" value="Man6P_isomerase_rcpt-bd_dom_sf"/>
</dbReference>
<evidence type="ECO:0000256" key="7">
    <source>
        <dbReference type="SAM" id="Phobius"/>
    </source>
</evidence>
<comment type="subcellular location">
    <subcellularLocation>
        <location evidence="1">Preautophagosomal structure membrane</location>
        <topology evidence="1">Single-pass type I membrane protein</topology>
    </subcellularLocation>
</comment>
<protein>
    <submittedName>
        <fullName evidence="9">Expressed protein</fullName>
    </submittedName>
</protein>
<sequence length="270" mass="29242">MYKMQANLNLFLLLIIVACFSSSVQCQVISSSICTKYVVNGLDCGCQLKNNGNVAGIVSLFSLANNDHKPRFHDTYNKGAEGISYSPCYNFTEPGTPTKGSCKDVAACQTLKSPSQYVPIGLPSPVTYQVNTQKNVQFVYKHLYEQKLRTFTLTLVCNKTATKPVFEALANNGANYFAELSTICACPNGCPSGPGGLSGGSVLLIIFFVLLSVYFIGGIIFMKYVRNAEGFEAIPNVSFWSSLPSLIKEGFAFTFSRCSGGGSDSSYDKI</sequence>
<accession>B3RTA4</accession>
<evidence type="ECO:0000313" key="10">
    <source>
        <dbReference type="Proteomes" id="UP000009022"/>
    </source>
</evidence>
<organism evidence="9 10">
    <name type="scientific">Trichoplax adhaerens</name>
    <name type="common">Trichoplax reptans</name>
    <dbReference type="NCBI Taxonomy" id="10228"/>
    <lineage>
        <taxon>Eukaryota</taxon>
        <taxon>Metazoa</taxon>
        <taxon>Placozoa</taxon>
        <taxon>Uniplacotomia</taxon>
        <taxon>Trichoplacea</taxon>
        <taxon>Trichoplacidae</taxon>
        <taxon>Trichoplax</taxon>
    </lineage>
</organism>
<gene>
    <name evidence="9" type="ORF">TRIADDRAFT_63795</name>
</gene>
<keyword evidence="10" id="KW-1185">Reference proteome</keyword>
<dbReference type="SUPFAM" id="SSF50911">
    <property type="entry name" value="Mannose 6-phosphate receptor domain"/>
    <property type="match status" value="1"/>
</dbReference>
<keyword evidence="4" id="KW-0813">Transport</keyword>
<reference evidence="9 10" key="1">
    <citation type="journal article" date="2008" name="Nature">
        <title>The Trichoplax genome and the nature of placozoans.</title>
        <authorList>
            <person name="Srivastava M."/>
            <person name="Begovic E."/>
            <person name="Chapman J."/>
            <person name="Putnam N.H."/>
            <person name="Hellsten U."/>
            <person name="Kawashima T."/>
            <person name="Kuo A."/>
            <person name="Mitros T."/>
            <person name="Salamov A."/>
            <person name="Carpenter M.L."/>
            <person name="Signorovitch A.Y."/>
            <person name="Moreno M.A."/>
            <person name="Kamm K."/>
            <person name="Grimwood J."/>
            <person name="Schmutz J."/>
            <person name="Shapiro H."/>
            <person name="Grigoriev I.V."/>
            <person name="Buss L.W."/>
            <person name="Schierwater B."/>
            <person name="Dellaporta S.L."/>
            <person name="Rokhsar D.S."/>
        </authorList>
    </citation>
    <scope>NUCLEOTIDE SEQUENCE [LARGE SCALE GENOMIC DNA]</scope>
    <source>
        <strain evidence="9 10">Grell-BS-1999</strain>
    </source>
</reference>
<proteinExistence type="predicted"/>
<name>B3RTA4_TRIAD</name>
<dbReference type="AlphaFoldDB" id="B3RTA4"/>
<dbReference type="PhylomeDB" id="B3RTA4"/>
<evidence type="ECO:0000256" key="5">
    <source>
        <dbReference type="ARBA" id="ARBA00022989"/>
    </source>
</evidence>
<evidence type="ECO:0000313" key="9">
    <source>
        <dbReference type="EMBL" id="EDV26658.1"/>
    </source>
</evidence>
<dbReference type="InParanoid" id="B3RTA4"/>
<keyword evidence="3 8" id="KW-0732">Signal</keyword>
<dbReference type="RefSeq" id="XP_002110654.1">
    <property type="nucleotide sequence ID" value="XM_002110618.1"/>
</dbReference>
<keyword evidence="5 7" id="KW-1133">Transmembrane helix</keyword>
<keyword evidence="6 7" id="KW-0472">Membrane</keyword>
<dbReference type="HOGENOM" id="CLU_058440_1_0_1"/>
<dbReference type="PROSITE" id="PS51257">
    <property type="entry name" value="PROKAR_LIPOPROTEIN"/>
    <property type="match status" value="1"/>
</dbReference>
<evidence type="ECO:0000256" key="6">
    <source>
        <dbReference type="ARBA" id="ARBA00023136"/>
    </source>
</evidence>
<evidence type="ECO:0000256" key="3">
    <source>
        <dbReference type="ARBA" id="ARBA00022729"/>
    </source>
</evidence>
<dbReference type="GO" id="GO:0000139">
    <property type="term" value="C:Golgi membrane"/>
    <property type="evidence" value="ECO:0007669"/>
    <property type="project" value="UniProtKB-SubCell"/>
</dbReference>
<feature type="signal peptide" evidence="8">
    <location>
        <begin position="1"/>
        <end position="26"/>
    </location>
</feature>
<dbReference type="STRING" id="10228.B3RTA4"/>
<evidence type="ECO:0000256" key="4">
    <source>
        <dbReference type="ARBA" id="ARBA00022927"/>
    </source>
</evidence>
<evidence type="ECO:0000256" key="8">
    <source>
        <dbReference type="SAM" id="SignalP"/>
    </source>
</evidence>
<feature type="transmembrane region" description="Helical" evidence="7">
    <location>
        <begin position="202"/>
        <end position="222"/>
    </location>
</feature>
<dbReference type="InterPro" id="IPR018939">
    <property type="entry name" value="Autophagy-rel_prot_27"/>
</dbReference>
<dbReference type="KEGG" id="tad:TRIADDRAFT_63795"/>
<dbReference type="Proteomes" id="UP000009022">
    <property type="component" value="Unassembled WGS sequence"/>
</dbReference>
<dbReference type="OrthoDB" id="29460at2759"/>
<dbReference type="GeneID" id="6752403"/>
<dbReference type="EMBL" id="DS985243">
    <property type="protein sequence ID" value="EDV26658.1"/>
    <property type="molecule type" value="Genomic_DNA"/>
</dbReference>
<dbReference type="Gene3D" id="2.70.130.10">
    <property type="entry name" value="Mannose-6-phosphate receptor binding domain"/>
    <property type="match status" value="1"/>
</dbReference>
<feature type="chain" id="PRO_5002798442" evidence="8">
    <location>
        <begin position="27"/>
        <end position="270"/>
    </location>
</feature>
<keyword evidence="4" id="KW-0653">Protein transport</keyword>
<evidence type="ECO:0000256" key="2">
    <source>
        <dbReference type="ARBA" id="ARBA00022692"/>
    </source>
</evidence>
<dbReference type="OMA" id="SVWCMIC"/>
<keyword evidence="2 7" id="KW-0812">Transmembrane</keyword>
<dbReference type="PANTHER" id="PTHR15071:SF0">
    <property type="entry name" value="MANNOSE 6-PHOSPHATE RECEPTOR-LIKE PROTEIN 1"/>
    <property type="match status" value="1"/>
</dbReference>
<evidence type="ECO:0000256" key="1">
    <source>
        <dbReference type="ARBA" id="ARBA00004472"/>
    </source>
</evidence>
<dbReference type="PANTHER" id="PTHR15071">
    <property type="entry name" value="MANNOSE-6-PHOSPHATE RECEPTOR FAMILY MEMBER"/>
    <property type="match status" value="1"/>
</dbReference>
<dbReference type="eggNOG" id="ENOG502S657">
    <property type="taxonomic scope" value="Eukaryota"/>
</dbReference>